<organism evidence="2 3">
    <name type="scientific">Flavimaricola marinus</name>
    <dbReference type="NCBI Taxonomy" id="1819565"/>
    <lineage>
        <taxon>Bacteria</taxon>
        <taxon>Pseudomonadati</taxon>
        <taxon>Pseudomonadota</taxon>
        <taxon>Alphaproteobacteria</taxon>
        <taxon>Rhodobacterales</taxon>
        <taxon>Paracoccaceae</taxon>
        <taxon>Flavimaricola</taxon>
    </lineage>
</organism>
<dbReference type="EMBL" id="FXZK01000002">
    <property type="protein sequence ID" value="SMY07449.1"/>
    <property type="molecule type" value="Genomic_DNA"/>
</dbReference>
<keyword evidence="3" id="KW-1185">Reference proteome</keyword>
<dbReference type="AlphaFoldDB" id="A0A238LCN2"/>
<keyword evidence="1" id="KW-0732">Signal</keyword>
<evidence type="ECO:0000256" key="1">
    <source>
        <dbReference type="SAM" id="SignalP"/>
    </source>
</evidence>
<protein>
    <recommendedName>
        <fullName evidence="4">Lipoprotein</fullName>
    </recommendedName>
</protein>
<accession>A0A238LCN2</accession>
<evidence type="ECO:0008006" key="4">
    <source>
        <dbReference type="Google" id="ProtNLM"/>
    </source>
</evidence>
<dbReference type="PROSITE" id="PS51257">
    <property type="entry name" value="PROKAR_LIPOPROTEIN"/>
    <property type="match status" value="1"/>
</dbReference>
<proteinExistence type="predicted"/>
<dbReference type="RefSeq" id="WP_168770496.1">
    <property type="nucleotide sequence ID" value="NZ_FXZK01000002.1"/>
</dbReference>
<name>A0A238LCN2_9RHOB</name>
<feature type="signal peptide" evidence="1">
    <location>
        <begin position="1"/>
        <end position="25"/>
    </location>
</feature>
<sequence>MTRILKISAACAVAGLLSACNPVGTAVGAATNVATGVVTTTASTAVGIVL</sequence>
<reference evidence="2 3" key="1">
    <citation type="submission" date="2017-05" db="EMBL/GenBank/DDBJ databases">
        <authorList>
            <person name="Song R."/>
            <person name="Chenine A.L."/>
            <person name="Ruprecht R.M."/>
        </authorList>
    </citation>
    <scope>NUCLEOTIDE SEQUENCE [LARGE SCALE GENOMIC DNA]</scope>
    <source>
        <strain evidence="2 3">CECT 8899</strain>
    </source>
</reference>
<evidence type="ECO:0000313" key="2">
    <source>
        <dbReference type="EMBL" id="SMY07449.1"/>
    </source>
</evidence>
<dbReference type="Proteomes" id="UP000201613">
    <property type="component" value="Unassembled WGS sequence"/>
</dbReference>
<evidence type="ECO:0000313" key="3">
    <source>
        <dbReference type="Proteomes" id="UP000201613"/>
    </source>
</evidence>
<gene>
    <name evidence="2" type="ORF">LOM8899_01584</name>
</gene>
<feature type="chain" id="PRO_5013076718" description="Lipoprotein" evidence="1">
    <location>
        <begin position="26"/>
        <end position="50"/>
    </location>
</feature>